<proteinExistence type="predicted"/>
<evidence type="ECO:0000313" key="1">
    <source>
        <dbReference type="EMBL" id="PKA73105.1"/>
    </source>
</evidence>
<evidence type="ECO:0000313" key="2">
    <source>
        <dbReference type="Proteomes" id="UP000232455"/>
    </source>
</evidence>
<keyword evidence="2" id="KW-1185">Reference proteome</keyword>
<accession>A0ABX4Q8M7</accession>
<dbReference type="EMBL" id="PHHE01000001">
    <property type="protein sequence ID" value="PKA73105.1"/>
    <property type="molecule type" value="Genomic_DNA"/>
</dbReference>
<reference evidence="1 2" key="1">
    <citation type="submission" date="2017-11" db="EMBL/GenBank/DDBJ databases">
        <title>Genome sequencing of a diverse group of Pseudomonas species.</title>
        <authorList>
            <person name="Loper J."/>
        </authorList>
    </citation>
    <scope>NUCLEOTIDE SEQUENCE [LARGE SCALE GENOMIC DNA]</scope>
    <source>
        <strain evidence="1 2">LMG 25716</strain>
    </source>
</reference>
<name>A0ABX4Q8M7_9PSED</name>
<gene>
    <name evidence="1" type="ORF">ATI02_6220</name>
</gene>
<protein>
    <submittedName>
        <fullName evidence="1">Uncharacterized protein</fullName>
    </submittedName>
</protein>
<comment type="caution">
    <text evidence="1">The sequence shown here is derived from an EMBL/GenBank/DDBJ whole genome shotgun (WGS) entry which is preliminary data.</text>
</comment>
<sequence>MHTYHIEYRFNGEPRSHAFELKQPQLAEHEAAMHLLELHLGDAEVSVWGIRLA</sequence>
<organism evidence="1 2">
    <name type="scientific">Pseudomonas baetica</name>
    <dbReference type="NCBI Taxonomy" id="674054"/>
    <lineage>
        <taxon>Bacteria</taxon>
        <taxon>Pseudomonadati</taxon>
        <taxon>Pseudomonadota</taxon>
        <taxon>Gammaproteobacteria</taxon>
        <taxon>Pseudomonadales</taxon>
        <taxon>Pseudomonadaceae</taxon>
        <taxon>Pseudomonas</taxon>
    </lineage>
</organism>
<dbReference type="RefSeq" id="WP_157815161.1">
    <property type="nucleotide sequence ID" value="NZ_PHHE01000001.1"/>
</dbReference>
<dbReference type="Proteomes" id="UP000232455">
    <property type="component" value="Unassembled WGS sequence"/>
</dbReference>